<reference evidence="6" key="2">
    <citation type="submission" date="2023-01" db="EMBL/GenBank/DDBJ databases">
        <authorList>
            <person name="Petersen C."/>
        </authorList>
    </citation>
    <scope>NUCLEOTIDE SEQUENCE</scope>
    <source>
        <strain evidence="6">IBT 15450</strain>
    </source>
</reference>
<feature type="domain" description="Zn(2)-C6 fungal-type" evidence="5">
    <location>
        <begin position="16"/>
        <end position="45"/>
    </location>
</feature>
<dbReference type="AlphaFoldDB" id="A0AAD6HZR2"/>
<comment type="caution">
    <text evidence="6">The sequence shown here is derived from an EMBL/GenBank/DDBJ whole genome shotgun (WGS) entry which is preliminary data.</text>
</comment>
<dbReference type="PROSITE" id="PS00463">
    <property type="entry name" value="ZN2_CY6_FUNGAL_1"/>
    <property type="match status" value="1"/>
</dbReference>
<dbReference type="GO" id="GO:0003677">
    <property type="term" value="F:DNA binding"/>
    <property type="evidence" value="ECO:0007669"/>
    <property type="project" value="UniProtKB-KW"/>
</dbReference>
<evidence type="ECO:0000256" key="4">
    <source>
        <dbReference type="ARBA" id="ARBA00023242"/>
    </source>
</evidence>
<dbReference type="GO" id="GO:0000981">
    <property type="term" value="F:DNA-binding transcription factor activity, RNA polymerase II-specific"/>
    <property type="evidence" value="ECO:0007669"/>
    <property type="project" value="InterPro"/>
</dbReference>
<evidence type="ECO:0000256" key="1">
    <source>
        <dbReference type="ARBA" id="ARBA00023015"/>
    </source>
</evidence>
<dbReference type="Proteomes" id="UP001219568">
    <property type="component" value="Unassembled WGS sequence"/>
</dbReference>
<reference evidence="6" key="1">
    <citation type="journal article" date="2023" name="IMA Fungus">
        <title>Comparative genomic study of the Penicillium genus elucidates a diverse pangenome and 15 lateral gene transfer events.</title>
        <authorList>
            <person name="Petersen C."/>
            <person name="Sorensen T."/>
            <person name="Nielsen M.R."/>
            <person name="Sondergaard T.E."/>
            <person name="Sorensen J.L."/>
            <person name="Fitzpatrick D.A."/>
            <person name="Frisvad J.C."/>
            <person name="Nielsen K.L."/>
        </authorList>
    </citation>
    <scope>NUCLEOTIDE SEQUENCE</scope>
    <source>
        <strain evidence="6">IBT 15450</strain>
    </source>
</reference>
<evidence type="ECO:0000313" key="6">
    <source>
        <dbReference type="EMBL" id="KAJ6023523.1"/>
    </source>
</evidence>
<dbReference type="Pfam" id="PF00172">
    <property type="entry name" value="Zn_clus"/>
    <property type="match status" value="1"/>
</dbReference>
<sequence>MDLSDASHSNDPPKQACDACRRRKVKCISPRPCKQCRAAGLVCRTSIQRQRKGRQGQTANILSELRSKEVEQALAPRLNTSPSTPLVARSPKPPGRCHFARTPDLLGLELINACSEYFFSRMRGTVPILQPSGFQKQVEKADTCLHSYCLVTAFCAFVVTQTGFAVEQTSRHHDTLFSEDHRNSLVEEATEARKHLDPFTDPVRQNIIIAFLLYGCHIGLGNQRHAYYFLREATTLYTASALESQATSAQADDADPSLEGKLFWLLVVSERAHAIRRHRPITLQVTPQSPQLEDDPHPEASAVGFRCLTNLYRPFDEGFLGHWNGTHTTCSIESLVVLEERIQNAVPADLDLPDVIMADLRVSQQWLRIMIWQLSTTAGFLSTNPSHECMDFRYPLLIAQDLCLATWKLSRQSMETHGIGLIEKIFEVACTLIDVMACLSAAGLRSSGFKLGPQDYLKHFSSLIHDLPGGRRRLLPLLFTKIGQTLPSMVEPITIHLNLQPNPVLSSTTNIQATSMMPESETPIESSAAIVTDPISDDWAYGNFNYAEMSRIGDKTPEIDEAFLQYSTYFP</sequence>
<evidence type="ECO:0000313" key="7">
    <source>
        <dbReference type="Proteomes" id="UP001219568"/>
    </source>
</evidence>
<evidence type="ECO:0000256" key="2">
    <source>
        <dbReference type="ARBA" id="ARBA00023125"/>
    </source>
</evidence>
<keyword evidence="4" id="KW-0539">Nucleus</keyword>
<dbReference type="Gene3D" id="4.10.240.10">
    <property type="entry name" value="Zn(2)-C6 fungal-type DNA-binding domain"/>
    <property type="match status" value="1"/>
</dbReference>
<keyword evidence="1" id="KW-0805">Transcription regulation</keyword>
<evidence type="ECO:0000259" key="5">
    <source>
        <dbReference type="PROSITE" id="PS50048"/>
    </source>
</evidence>
<organism evidence="6 7">
    <name type="scientific">Penicillium canescens</name>
    <dbReference type="NCBI Taxonomy" id="5083"/>
    <lineage>
        <taxon>Eukaryota</taxon>
        <taxon>Fungi</taxon>
        <taxon>Dikarya</taxon>
        <taxon>Ascomycota</taxon>
        <taxon>Pezizomycotina</taxon>
        <taxon>Eurotiomycetes</taxon>
        <taxon>Eurotiomycetidae</taxon>
        <taxon>Eurotiales</taxon>
        <taxon>Aspergillaceae</taxon>
        <taxon>Penicillium</taxon>
    </lineage>
</organism>
<name>A0AAD6HZR2_PENCN</name>
<dbReference type="PROSITE" id="PS50048">
    <property type="entry name" value="ZN2_CY6_FUNGAL_2"/>
    <property type="match status" value="1"/>
</dbReference>
<dbReference type="InterPro" id="IPR050797">
    <property type="entry name" value="Carb_Metab_Trans_Reg"/>
</dbReference>
<keyword evidence="3" id="KW-0804">Transcription</keyword>
<dbReference type="EMBL" id="JAQJZL010000016">
    <property type="protein sequence ID" value="KAJ6023523.1"/>
    <property type="molecule type" value="Genomic_DNA"/>
</dbReference>
<dbReference type="PANTHER" id="PTHR31668:SF20">
    <property type="entry name" value="ZN(II)2CYS6 TRANSCRIPTION FACTOR (EUROFUNG)"/>
    <property type="match status" value="1"/>
</dbReference>
<dbReference type="GO" id="GO:0008270">
    <property type="term" value="F:zinc ion binding"/>
    <property type="evidence" value="ECO:0007669"/>
    <property type="project" value="InterPro"/>
</dbReference>
<dbReference type="InterPro" id="IPR001138">
    <property type="entry name" value="Zn2Cys6_DnaBD"/>
</dbReference>
<dbReference type="PANTHER" id="PTHR31668">
    <property type="entry name" value="GLUCOSE TRANSPORT TRANSCRIPTION REGULATOR RGT1-RELATED-RELATED"/>
    <property type="match status" value="1"/>
</dbReference>
<gene>
    <name evidence="6" type="ORF">N7460_013918</name>
</gene>
<dbReference type="SUPFAM" id="SSF57701">
    <property type="entry name" value="Zn2/Cys6 DNA-binding domain"/>
    <property type="match status" value="1"/>
</dbReference>
<accession>A0AAD6HZR2</accession>
<proteinExistence type="predicted"/>
<protein>
    <recommendedName>
        <fullName evidence="5">Zn(2)-C6 fungal-type domain-containing protein</fullName>
    </recommendedName>
</protein>
<keyword evidence="7" id="KW-1185">Reference proteome</keyword>
<dbReference type="InterPro" id="IPR036864">
    <property type="entry name" value="Zn2-C6_fun-type_DNA-bd_sf"/>
</dbReference>
<dbReference type="CDD" id="cd00067">
    <property type="entry name" value="GAL4"/>
    <property type="match status" value="1"/>
</dbReference>
<evidence type="ECO:0000256" key="3">
    <source>
        <dbReference type="ARBA" id="ARBA00023163"/>
    </source>
</evidence>
<keyword evidence="2" id="KW-0238">DNA-binding</keyword>
<dbReference type="SMART" id="SM00066">
    <property type="entry name" value="GAL4"/>
    <property type="match status" value="1"/>
</dbReference>